<dbReference type="OrthoDB" id="10054429at2759"/>
<evidence type="ECO:0000313" key="1">
    <source>
        <dbReference type="EMBL" id="OOF96652.1"/>
    </source>
</evidence>
<reference evidence="2" key="1">
    <citation type="journal article" date="2017" name="Genome Biol.">
        <title>Comparative genomics reveals high biological diversity and specific adaptations in the industrially and medically important fungal genus Aspergillus.</title>
        <authorList>
            <person name="de Vries R.P."/>
            <person name="Riley R."/>
            <person name="Wiebenga A."/>
            <person name="Aguilar-Osorio G."/>
            <person name="Amillis S."/>
            <person name="Uchima C.A."/>
            <person name="Anderluh G."/>
            <person name="Asadollahi M."/>
            <person name="Askin M."/>
            <person name="Barry K."/>
            <person name="Battaglia E."/>
            <person name="Bayram O."/>
            <person name="Benocci T."/>
            <person name="Braus-Stromeyer S.A."/>
            <person name="Caldana C."/>
            <person name="Canovas D."/>
            <person name="Cerqueira G.C."/>
            <person name="Chen F."/>
            <person name="Chen W."/>
            <person name="Choi C."/>
            <person name="Clum A."/>
            <person name="Dos Santos R.A."/>
            <person name="Damasio A.R."/>
            <person name="Diallinas G."/>
            <person name="Emri T."/>
            <person name="Fekete E."/>
            <person name="Flipphi M."/>
            <person name="Freyberg S."/>
            <person name="Gallo A."/>
            <person name="Gournas C."/>
            <person name="Habgood R."/>
            <person name="Hainaut M."/>
            <person name="Harispe M.L."/>
            <person name="Henrissat B."/>
            <person name="Hilden K.S."/>
            <person name="Hope R."/>
            <person name="Hossain A."/>
            <person name="Karabika E."/>
            <person name="Karaffa L."/>
            <person name="Karanyi Z."/>
            <person name="Krasevec N."/>
            <person name="Kuo A."/>
            <person name="Kusch H."/>
            <person name="LaButti K."/>
            <person name="Lagendijk E.L."/>
            <person name="Lapidus A."/>
            <person name="Levasseur A."/>
            <person name="Lindquist E."/>
            <person name="Lipzen A."/>
            <person name="Logrieco A.F."/>
            <person name="MacCabe A."/>
            <person name="Maekelae M.R."/>
            <person name="Malavazi I."/>
            <person name="Melin P."/>
            <person name="Meyer V."/>
            <person name="Mielnichuk N."/>
            <person name="Miskei M."/>
            <person name="Molnar A.P."/>
            <person name="Mule G."/>
            <person name="Ngan C.Y."/>
            <person name="Orejas M."/>
            <person name="Orosz E."/>
            <person name="Ouedraogo J.P."/>
            <person name="Overkamp K.M."/>
            <person name="Park H.-S."/>
            <person name="Perrone G."/>
            <person name="Piumi F."/>
            <person name="Punt P.J."/>
            <person name="Ram A.F."/>
            <person name="Ramon A."/>
            <person name="Rauscher S."/>
            <person name="Record E."/>
            <person name="Riano-Pachon D.M."/>
            <person name="Robert V."/>
            <person name="Roehrig J."/>
            <person name="Ruller R."/>
            <person name="Salamov A."/>
            <person name="Salih N.S."/>
            <person name="Samson R.A."/>
            <person name="Sandor E."/>
            <person name="Sanguinetti M."/>
            <person name="Schuetze T."/>
            <person name="Sepcic K."/>
            <person name="Shelest E."/>
            <person name="Sherlock G."/>
            <person name="Sophianopoulou V."/>
            <person name="Squina F.M."/>
            <person name="Sun H."/>
            <person name="Susca A."/>
            <person name="Todd R.B."/>
            <person name="Tsang A."/>
            <person name="Unkles S.E."/>
            <person name="van de Wiele N."/>
            <person name="van Rossen-Uffink D."/>
            <person name="Oliveira J.V."/>
            <person name="Vesth T.C."/>
            <person name="Visser J."/>
            <person name="Yu J.-H."/>
            <person name="Zhou M."/>
            <person name="Andersen M.R."/>
            <person name="Archer D.B."/>
            <person name="Baker S.E."/>
            <person name="Benoit I."/>
            <person name="Brakhage A.A."/>
            <person name="Braus G.H."/>
            <person name="Fischer R."/>
            <person name="Frisvad J.C."/>
            <person name="Goldman G.H."/>
            <person name="Houbraken J."/>
            <person name="Oakley B."/>
            <person name="Pocsi I."/>
            <person name="Scazzocchio C."/>
            <person name="Seiboth B."/>
            <person name="vanKuyk P.A."/>
            <person name="Wortman J."/>
            <person name="Dyer P.S."/>
            <person name="Grigoriev I.V."/>
        </authorList>
    </citation>
    <scope>NUCLEOTIDE SEQUENCE [LARGE SCALE GENOMIC DNA]</scope>
    <source>
        <strain evidence="2">ITEM 5010</strain>
    </source>
</reference>
<protein>
    <submittedName>
        <fullName evidence="1">Uncharacterized protein</fullName>
    </submittedName>
</protein>
<dbReference type="EMBL" id="KV907498">
    <property type="protein sequence ID" value="OOF96652.1"/>
    <property type="molecule type" value="Genomic_DNA"/>
</dbReference>
<evidence type="ECO:0000313" key="2">
    <source>
        <dbReference type="Proteomes" id="UP000188318"/>
    </source>
</evidence>
<dbReference type="Proteomes" id="UP000188318">
    <property type="component" value="Unassembled WGS sequence"/>
</dbReference>
<dbReference type="AlphaFoldDB" id="A0A1R3RQ98"/>
<accession>A0A1R3RQ98</accession>
<organism evidence="1 2">
    <name type="scientific">Aspergillus carbonarius (strain ITEM 5010)</name>
    <dbReference type="NCBI Taxonomy" id="602072"/>
    <lineage>
        <taxon>Eukaryota</taxon>
        <taxon>Fungi</taxon>
        <taxon>Dikarya</taxon>
        <taxon>Ascomycota</taxon>
        <taxon>Pezizomycotina</taxon>
        <taxon>Eurotiomycetes</taxon>
        <taxon>Eurotiomycetidae</taxon>
        <taxon>Eurotiales</taxon>
        <taxon>Aspergillaceae</taxon>
        <taxon>Aspergillus</taxon>
        <taxon>Aspergillus subgen. Circumdati</taxon>
    </lineage>
</organism>
<keyword evidence="2" id="KW-1185">Reference proteome</keyword>
<proteinExistence type="predicted"/>
<dbReference type="VEuPathDB" id="FungiDB:ASPCADRAFT_206837"/>
<gene>
    <name evidence="1" type="ORF">ASPCADRAFT_206837</name>
</gene>
<sequence length="66" mass="7002">MSFSTLIETASCAGVQPEKVEPLSITWTKKCPESYLPLFGSFAASLAVCNLPVRMASLAALISPAR</sequence>
<name>A0A1R3RQ98_ASPC5</name>